<dbReference type="Proteomes" id="UP000016487">
    <property type="component" value="Unassembled WGS sequence"/>
</dbReference>
<organism evidence="1 2">
    <name type="scientific">Pseudoalteromonas citrea</name>
    <dbReference type="NCBI Taxonomy" id="43655"/>
    <lineage>
        <taxon>Bacteria</taxon>
        <taxon>Pseudomonadati</taxon>
        <taxon>Pseudomonadota</taxon>
        <taxon>Gammaproteobacteria</taxon>
        <taxon>Alteromonadales</taxon>
        <taxon>Pseudoalteromonadaceae</taxon>
        <taxon>Pseudoalteromonas</taxon>
    </lineage>
</organism>
<evidence type="ECO:0000313" key="2">
    <source>
        <dbReference type="Proteomes" id="UP000016487"/>
    </source>
</evidence>
<sequence>MILEGLMTLGYYSTLHLREMFSLAQLLVVNHIFMSPICC</sequence>
<protein>
    <submittedName>
        <fullName evidence="1">Uncharacterized protein</fullName>
    </submittedName>
</protein>
<evidence type="ECO:0000313" key="1">
    <source>
        <dbReference type="EMBL" id="KAF7770137.1"/>
    </source>
</evidence>
<dbReference type="AlphaFoldDB" id="A0AAD4FRQ8"/>
<accession>A0AAD4FRQ8</accession>
<reference evidence="1" key="2">
    <citation type="submission" date="2015-03" db="EMBL/GenBank/DDBJ databases">
        <title>Genome sequence of Pseudoalteromonas citrea.</title>
        <authorList>
            <person name="Xie B.-B."/>
            <person name="Rong J.-C."/>
            <person name="Qin Q.-L."/>
            <person name="Zhang Y.-Z."/>
        </authorList>
    </citation>
    <scope>NUCLEOTIDE SEQUENCE</scope>
    <source>
        <strain evidence="1">DSM 8771</strain>
    </source>
</reference>
<reference evidence="1" key="1">
    <citation type="journal article" date="2012" name="J. Bacteriol.">
        <title>Genome sequences of type strains of seven species of the marine bacterium Pseudoalteromonas.</title>
        <authorList>
            <person name="Xie B.B."/>
            <person name="Shu Y.L."/>
            <person name="Qin Q.L."/>
            <person name="Rong J.C."/>
            <person name="Zhang X.Y."/>
            <person name="Chen X.L."/>
            <person name="Shi M."/>
            <person name="He H.L."/>
            <person name="Zhou B.C."/>
            <person name="Zhang Y.Z."/>
        </authorList>
    </citation>
    <scope>NUCLEOTIDE SEQUENCE</scope>
    <source>
        <strain evidence="1">DSM 8771</strain>
    </source>
</reference>
<dbReference type="EMBL" id="AHBZ03000021">
    <property type="protein sequence ID" value="KAF7770137.1"/>
    <property type="molecule type" value="Genomic_DNA"/>
</dbReference>
<gene>
    <name evidence="1" type="ORF">PCIT_a3105</name>
</gene>
<proteinExistence type="predicted"/>
<name>A0AAD4FRQ8_9GAMM</name>
<comment type="caution">
    <text evidence="1">The sequence shown here is derived from an EMBL/GenBank/DDBJ whole genome shotgun (WGS) entry which is preliminary data.</text>
</comment>